<dbReference type="AlphaFoldDB" id="A0A3M3M1N0"/>
<name>A0A3M3M1N0_PSECA</name>
<dbReference type="EMBL" id="RBOW01000066">
    <property type="protein sequence ID" value="RMN41275.1"/>
    <property type="molecule type" value="Genomic_DNA"/>
</dbReference>
<accession>A0A3M3M1N0</accession>
<evidence type="ECO:0000313" key="1">
    <source>
        <dbReference type="EMBL" id="RMN41275.1"/>
    </source>
</evidence>
<evidence type="ECO:0000313" key="2">
    <source>
        <dbReference type="Proteomes" id="UP000281372"/>
    </source>
</evidence>
<reference evidence="1 2" key="1">
    <citation type="submission" date="2018-08" db="EMBL/GenBank/DDBJ databases">
        <title>Recombination of ecologically and evolutionarily significant loci maintains genetic cohesion in the Pseudomonas syringae species complex.</title>
        <authorList>
            <person name="Dillon M."/>
            <person name="Thakur S."/>
            <person name="Almeida R.N.D."/>
            <person name="Weir B.S."/>
            <person name="Guttman D.S."/>
        </authorList>
    </citation>
    <scope>NUCLEOTIDE SEQUENCE [LARGE SCALE GENOMIC DNA]</scope>
    <source>
        <strain evidence="1 2">ICMP 2821</strain>
    </source>
</reference>
<dbReference type="Proteomes" id="UP000281372">
    <property type="component" value="Unassembled WGS sequence"/>
</dbReference>
<protein>
    <submittedName>
        <fullName evidence="1">Uncharacterized protein</fullName>
    </submittedName>
</protein>
<organism evidence="1 2">
    <name type="scientific">Pseudomonas cannabina</name>
    <dbReference type="NCBI Taxonomy" id="86840"/>
    <lineage>
        <taxon>Bacteria</taxon>
        <taxon>Pseudomonadati</taxon>
        <taxon>Pseudomonadota</taxon>
        <taxon>Gammaproteobacteria</taxon>
        <taxon>Pseudomonadales</taxon>
        <taxon>Pseudomonadaceae</taxon>
        <taxon>Pseudomonas</taxon>
    </lineage>
</organism>
<gene>
    <name evidence="1" type="ORF">ALQ64_04434</name>
</gene>
<sequence length="134" mass="15717">MVNVKYSAHIKDDFMSSNYPMRPFENARAKILSIYAAISRPEADQLSQATQNYVETLEEYELISKAQRMVLDNELANARCNWEMPSQNVPLMKRITSCLKRKLARCKAWLAAKEQKWKTYWLKWVAITTILGRR</sequence>
<proteinExistence type="predicted"/>
<comment type="caution">
    <text evidence="1">The sequence shown here is derived from an EMBL/GenBank/DDBJ whole genome shotgun (WGS) entry which is preliminary data.</text>
</comment>